<sequence>MLAAGRWVRKNIDRQQEENAADPAQPIFQCWAHGKQIQLKKQAQNYFLTIQTSQMLKMHHDDYKGVTCGCDFNHDDVLVVYNDNTYDDDDADAVIVVDNDEFMEYNGKQIQLKKQAQSVSNQNVYHDRIMPSTFLPYGLHVADADQSESALQLMMFSPLST</sequence>
<evidence type="ECO:0000313" key="1">
    <source>
        <dbReference type="EMBL" id="KAH3720517.1"/>
    </source>
</evidence>
<protein>
    <submittedName>
        <fullName evidence="1">Uncharacterized protein</fullName>
    </submittedName>
</protein>
<evidence type="ECO:0000313" key="2">
    <source>
        <dbReference type="Proteomes" id="UP000828390"/>
    </source>
</evidence>
<comment type="caution">
    <text evidence="1">The sequence shown here is derived from an EMBL/GenBank/DDBJ whole genome shotgun (WGS) entry which is preliminary data.</text>
</comment>
<dbReference type="EMBL" id="JAIWYP010000013">
    <property type="protein sequence ID" value="KAH3720517.1"/>
    <property type="molecule type" value="Genomic_DNA"/>
</dbReference>
<dbReference type="Proteomes" id="UP000828390">
    <property type="component" value="Unassembled WGS sequence"/>
</dbReference>
<accession>A0A9D4CB88</accession>
<dbReference type="AlphaFoldDB" id="A0A9D4CB88"/>
<name>A0A9D4CB88_DREPO</name>
<organism evidence="1 2">
    <name type="scientific">Dreissena polymorpha</name>
    <name type="common">Zebra mussel</name>
    <name type="synonym">Mytilus polymorpha</name>
    <dbReference type="NCBI Taxonomy" id="45954"/>
    <lineage>
        <taxon>Eukaryota</taxon>
        <taxon>Metazoa</taxon>
        <taxon>Spiralia</taxon>
        <taxon>Lophotrochozoa</taxon>
        <taxon>Mollusca</taxon>
        <taxon>Bivalvia</taxon>
        <taxon>Autobranchia</taxon>
        <taxon>Heteroconchia</taxon>
        <taxon>Euheterodonta</taxon>
        <taxon>Imparidentia</taxon>
        <taxon>Neoheterodontei</taxon>
        <taxon>Myida</taxon>
        <taxon>Dreissenoidea</taxon>
        <taxon>Dreissenidae</taxon>
        <taxon>Dreissena</taxon>
    </lineage>
</organism>
<proteinExistence type="predicted"/>
<reference evidence="1" key="1">
    <citation type="journal article" date="2019" name="bioRxiv">
        <title>The Genome of the Zebra Mussel, Dreissena polymorpha: A Resource for Invasive Species Research.</title>
        <authorList>
            <person name="McCartney M.A."/>
            <person name="Auch B."/>
            <person name="Kono T."/>
            <person name="Mallez S."/>
            <person name="Zhang Y."/>
            <person name="Obille A."/>
            <person name="Becker A."/>
            <person name="Abrahante J.E."/>
            <person name="Garbe J."/>
            <person name="Badalamenti J.P."/>
            <person name="Herman A."/>
            <person name="Mangelson H."/>
            <person name="Liachko I."/>
            <person name="Sullivan S."/>
            <person name="Sone E.D."/>
            <person name="Koren S."/>
            <person name="Silverstein K.A.T."/>
            <person name="Beckman K.B."/>
            <person name="Gohl D.M."/>
        </authorList>
    </citation>
    <scope>NUCLEOTIDE SEQUENCE</scope>
    <source>
        <strain evidence="1">Duluth1</strain>
        <tissue evidence="1">Whole animal</tissue>
    </source>
</reference>
<keyword evidence="2" id="KW-1185">Reference proteome</keyword>
<gene>
    <name evidence="1" type="ORF">DPMN_063416</name>
</gene>
<reference evidence="1" key="2">
    <citation type="submission" date="2020-11" db="EMBL/GenBank/DDBJ databases">
        <authorList>
            <person name="McCartney M.A."/>
            <person name="Auch B."/>
            <person name="Kono T."/>
            <person name="Mallez S."/>
            <person name="Becker A."/>
            <person name="Gohl D.M."/>
            <person name="Silverstein K.A.T."/>
            <person name="Koren S."/>
            <person name="Bechman K.B."/>
            <person name="Herman A."/>
            <person name="Abrahante J.E."/>
            <person name="Garbe J."/>
        </authorList>
    </citation>
    <scope>NUCLEOTIDE SEQUENCE</scope>
    <source>
        <strain evidence="1">Duluth1</strain>
        <tissue evidence="1">Whole animal</tissue>
    </source>
</reference>